<dbReference type="OrthoDB" id="9806365at2"/>
<dbReference type="Pfam" id="PF00584">
    <property type="entry name" value="SecE"/>
    <property type="match status" value="1"/>
</dbReference>
<proteinExistence type="inferred from homology"/>
<evidence type="ECO:0000256" key="9">
    <source>
        <dbReference type="HAMAP-Rule" id="MF_00422"/>
    </source>
</evidence>
<evidence type="ECO:0000256" key="2">
    <source>
        <dbReference type="ARBA" id="ARBA00022448"/>
    </source>
</evidence>
<dbReference type="InterPro" id="IPR001901">
    <property type="entry name" value="Translocase_SecE/Sec61-g"/>
</dbReference>
<evidence type="ECO:0000256" key="1">
    <source>
        <dbReference type="ARBA" id="ARBA00004370"/>
    </source>
</evidence>
<evidence type="ECO:0000256" key="3">
    <source>
        <dbReference type="ARBA" id="ARBA00022475"/>
    </source>
</evidence>
<evidence type="ECO:0000256" key="4">
    <source>
        <dbReference type="ARBA" id="ARBA00022692"/>
    </source>
</evidence>
<keyword evidence="5 9" id="KW-0653">Protein transport</keyword>
<keyword evidence="6 9" id="KW-1133">Transmembrane helix</keyword>
<comment type="subunit">
    <text evidence="9">Component of the Sec protein translocase complex. Heterotrimer consisting of SecY, SecE and SecG subunits. The heterotrimers can form oligomers, although 1 heterotrimer is thought to be able to translocate proteins. Interacts with the ribosome. Interacts with SecDF, and other proteins may be involved. Interacts with SecA.</text>
</comment>
<dbReference type="GO" id="GO:0065002">
    <property type="term" value="P:intracellular protein transmembrane transport"/>
    <property type="evidence" value="ECO:0007669"/>
    <property type="project" value="UniProtKB-UniRule"/>
</dbReference>
<sequence>MNTKMDAPSSERQQQDIPKWIAVAALIAVGVVSFYYFAEHSLLLRVVFLLSVIGVSVFIALKTEKGRNVRDFLHETHLEVRKVVWPSRQETLQTTGIVLLMVFVVAIFVWLLDSLLLWLVRLITG</sequence>
<dbReference type="AlphaFoldDB" id="A0A251X3R2"/>
<keyword evidence="3 9" id="KW-1003">Cell membrane</keyword>
<comment type="subcellular location">
    <subcellularLocation>
        <location evidence="1">Membrane</location>
    </subcellularLocation>
</comment>
<dbReference type="InterPro" id="IPR038379">
    <property type="entry name" value="SecE_sf"/>
</dbReference>
<dbReference type="GO" id="GO:0008320">
    <property type="term" value="F:protein transmembrane transporter activity"/>
    <property type="evidence" value="ECO:0007669"/>
    <property type="project" value="UniProtKB-UniRule"/>
</dbReference>
<dbReference type="NCBIfam" id="TIGR00964">
    <property type="entry name" value="secE_bact"/>
    <property type="match status" value="1"/>
</dbReference>
<dbReference type="EMBL" id="MSLT01000023">
    <property type="protein sequence ID" value="OUD11995.1"/>
    <property type="molecule type" value="Genomic_DNA"/>
</dbReference>
<keyword evidence="4 9" id="KW-0812">Transmembrane</keyword>
<reference evidence="10 11" key="1">
    <citation type="submission" date="2016-12" db="EMBL/GenBank/DDBJ databases">
        <title>Thioflexothrix psekupsii D3 genome sequencing and assembly.</title>
        <authorList>
            <person name="Fomenkov A."/>
            <person name="Vincze T."/>
            <person name="Grabovich M."/>
            <person name="Anton B.P."/>
            <person name="Dubinina G."/>
            <person name="Orlova M."/>
            <person name="Belousova E."/>
            <person name="Roberts R.J."/>
        </authorList>
    </citation>
    <scope>NUCLEOTIDE SEQUENCE [LARGE SCALE GENOMIC DNA]</scope>
    <source>
        <strain evidence="10">D3</strain>
    </source>
</reference>
<dbReference type="Gene3D" id="1.20.5.1030">
    <property type="entry name" value="Preprotein translocase secy subunit"/>
    <property type="match status" value="1"/>
</dbReference>
<dbReference type="GO" id="GO:0043952">
    <property type="term" value="P:protein transport by the Sec complex"/>
    <property type="evidence" value="ECO:0007669"/>
    <property type="project" value="UniProtKB-UniRule"/>
</dbReference>
<evidence type="ECO:0000256" key="8">
    <source>
        <dbReference type="ARBA" id="ARBA00023136"/>
    </source>
</evidence>
<dbReference type="InterPro" id="IPR005807">
    <property type="entry name" value="SecE_bac"/>
</dbReference>
<evidence type="ECO:0000256" key="5">
    <source>
        <dbReference type="ARBA" id="ARBA00022927"/>
    </source>
</evidence>
<dbReference type="Proteomes" id="UP000194798">
    <property type="component" value="Unassembled WGS sequence"/>
</dbReference>
<protein>
    <recommendedName>
        <fullName evidence="9">Protein translocase subunit SecE</fullName>
    </recommendedName>
</protein>
<accession>A0A251X3R2</accession>
<evidence type="ECO:0000256" key="7">
    <source>
        <dbReference type="ARBA" id="ARBA00023010"/>
    </source>
</evidence>
<dbReference type="RefSeq" id="WP_086488911.1">
    <property type="nucleotide sequence ID" value="NZ_MSLT01000023.1"/>
</dbReference>
<keyword evidence="11" id="KW-1185">Reference proteome</keyword>
<dbReference type="GO" id="GO:0006605">
    <property type="term" value="P:protein targeting"/>
    <property type="evidence" value="ECO:0007669"/>
    <property type="project" value="UniProtKB-UniRule"/>
</dbReference>
<dbReference type="GO" id="GO:0009306">
    <property type="term" value="P:protein secretion"/>
    <property type="evidence" value="ECO:0007669"/>
    <property type="project" value="UniProtKB-UniRule"/>
</dbReference>
<keyword evidence="8 9" id="KW-0472">Membrane</keyword>
<evidence type="ECO:0000256" key="6">
    <source>
        <dbReference type="ARBA" id="ARBA00022989"/>
    </source>
</evidence>
<feature type="transmembrane region" description="Helical" evidence="9">
    <location>
        <begin position="43"/>
        <end position="61"/>
    </location>
</feature>
<evidence type="ECO:0000313" key="10">
    <source>
        <dbReference type="EMBL" id="OUD11995.1"/>
    </source>
</evidence>
<dbReference type="GO" id="GO:0005886">
    <property type="term" value="C:plasma membrane"/>
    <property type="evidence" value="ECO:0007669"/>
    <property type="project" value="UniProtKB-UniRule"/>
</dbReference>
<dbReference type="PROSITE" id="PS01067">
    <property type="entry name" value="SECE_SEC61G"/>
    <property type="match status" value="1"/>
</dbReference>
<dbReference type="HAMAP" id="MF_00422">
    <property type="entry name" value="SecE"/>
    <property type="match status" value="1"/>
</dbReference>
<dbReference type="PRINTS" id="PR01650">
    <property type="entry name" value="SECETRNLCASE"/>
</dbReference>
<feature type="transmembrane region" description="Helical" evidence="9">
    <location>
        <begin position="97"/>
        <end position="120"/>
    </location>
</feature>
<comment type="function">
    <text evidence="9">Essential subunit of the Sec protein translocation channel SecYEG. Clamps together the 2 halves of SecY. May contact the channel plug during translocation.</text>
</comment>
<evidence type="ECO:0000313" key="11">
    <source>
        <dbReference type="Proteomes" id="UP000194798"/>
    </source>
</evidence>
<gene>
    <name evidence="9" type="primary">secE</name>
    <name evidence="10" type="ORF">TPSD3_12685</name>
</gene>
<dbReference type="PANTHER" id="PTHR33910">
    <property type="entry name" value="PROTEIN TRANSLOCASE SUBUNIT SECE"/>
    <property type="match status" value="1"/>
</dbReference>
<keyword evidence="7 9" id="KW-0811">Translocation</keyword>
<comment type="caution">
    <text evidence="10">The sequence shown here is derived from an EMBL/GenBank/DDBJ whole genome shotgun (WGS) entry which is preliminary data.</text>
</comment>
<comment type="similarity">
    <text evidence="9">Belongs to the SecE/SEC61-gamma family.</text>
</comment>
<feature type="transmembrane region" description="Helical" evidence="9">
    <location>
        <begin position="20"/>
        <end position="37"/>
    </location>
</feature>
<comment type="caution">
    <text evidence="9">Lacks conserved residue(s) required for the propagation of feature annotation.</text>
</comment>
<keyword evidence="2 9" id="KW-0813">Transport</keyword>
<name>A0A251X3R2_9GAMM</name>
<organism evidence="10 11">
    <name type="scientific">Thioflexithrix psekupsensis</name>
    <dbReference type="NCBI Taxonomy" id="1570016"/>
    <lineage>
        <taxon>Bacteria</taxon>
        <taxon>Pseudomonadati</taxon>
        <taxon>Pseudomonadota</taxon>
        <taxon>Gammaproteobacteria</taxon>
        <taxon>Thiotrichales</taxon>
        <taxon>Thioflexithrix</taxon>
    </lineage>
</organism>
<dbReference type="PANTHER" id="PTHR33910:SF1">
    <property type="entry name" value="PROTEIN TRANSLOCASE SUBUNIT SECE"/>
    <property type="match status" value="1"/>
</dbReference>